<dbReference type="GO" id="GO:0008299">
    <property type="term" value="P:isoprenoid biosynthetic process"/>
    <property type="evidence" value="ECO:0007669"/>
    <property type="project" value="InterPro"/>
</dbReference>
<keyword evidence="4" id="KW-0479">Metal-binding</keyword>
<evidence type="ECO:0000256" key="5">
    <source>
        <dbReference type="ARBA" id="ARBA00022842"/>
    </source>
</evidence>
<dbReference type="PANTHER" id="PTHR12001:SF85">
    <property type="entry name" value="SHORT CHAIN ISOPRENYL DIPHOSPHATE SYNTHASE"/>
    <property type="match status" value="1"/>
</dbReference>
<proteinExistence type="inferred from homology"/>
<keyword evidence="3 6" id="KW-0808">Transferase</keyword>
<keyword evidence="5" id="KW-0460">Magnesium</keyword>
<evidence type="ECO:0000256" key="3">
    <source>
        <dbReference type="ARBA" id="ARBA00022679"/>
    </source>
</evidence>
<reference evidence="7 8" key="1">
    <citation type="submission" date="2020-04" db="EMBL/GenBank/DDBJ databases">
        <authorList>
            <person name="Hitch T.C.A."/>
            <person name="Wylensek D."/>
            <person name="Clavel T."/>
        </authorList>
    </citation>
    <scope>NUCLEOTIDE SEQUENCE [LARGE SCALE GENOMIC DNA]</scope>
    <source>
        <strain evidence="7 8">COR2-253-APC-1A</strain>
    </source>
</reference>
<protein>
    <submittedName>
        <fullName evidence="7">Polyprenyl synthetase family protein</fullName>
    </submittedName>
</protein>
<evidence type="ECO:0000256" key="4">
    <source>
        <dbReference type="ARBA" id="ARBA00022723"/>
    </source>
</evidence>
<sequence length="355" mass="38928">MINHLRQIAADIDRLLADDEFPATVRPDYLRDAVRDYPVRGGKRLRPAMLIWSCGLLGGSESAALYPAAAVEVFHNWTLVHDDIIDQDDTRRGAPTSHVKLAAELGGKFSLGAGDAERTGRDFAILAGDLQQGWANDLLLRSAEHGVPPEVTVALGRRFQKLANSDLISGEALDVEFSLRELTGLKSQEVRTMLGLKTGALLQFCTEAGAMIALNTADAEHPDVRKLSEFALAAGIAFQLRDDYLGIFGVYDSLGKALGNDLREGKATVMLLDTLRLASAADREKLLGYIGRETYSDADLDDVRRIMRDSGAAASNEAEAARLAEQARNILRSFPDNPYRQHLLDLVNFLIDRER</sequence>
<dbReference type="SFLD" id="SFLDS00005">
    <property type="entry name" value="Isoprenoid_Synthase_Type_I"/>
    <property type="match status" value="1"/>
</dbReference>
<dbReference type="Proteomes" id="UP000576225">
    <property type="component" value="Unassembled WGS sequence"/>
</dbReference>
<dbReference type="SUPFAM" id="SSF48576">
    <property type="entry name" value="Terpenoid synthases"/>
    <property type="match status" value="1"/>
</dbReference>
<dbReference type="PROSITE" id="PS00723">
    <property type="entry name" value="POLYPRENYL_SYNTHASE_1"/>
    <property type="match status" value="1"/>
</dbReference>
<dbReference type="InterPro" id="IPR000092">
    <property type="entry name" value="Polyprenyl_synt"/>
</dbReference>
<evidence type="ECO:0000256" key="6">
    <source>
        <dbReference type="RuleBase" id="RU004466"/>
    </source>
</evidence>
<dbReference type="Gene3D" id="1.10.600.10">
    <property type="entry name" value="Farnesyl Diphosphate Synthase"/>
    <property type="match status" value="1"/>
</dbReference>
<evidence type="ECO:0000313" key="8">
    <source>
        <dbReference type="Proteomes" id="UP000576225"/>
    </source>
</evidence>
<dbReference type="GO" id="GO:0004659">
    <property type="term" value="F:prenyltransferase activity"/>
    <property type="evidence" value="ECO:0007669"/>
    <property type="project" value="InterPro"/>
</dbReference>
<comment type="caution">
    <text evidence="7">The sequence shown here is derived from an EMBL/GenBank/DDBJ whole genome shotgun (WGS) entry which is preliminary data.</text>
</comment>
<dbReference type="Pfam" id="PF00348">
    <property type="entry name" value="polyprenyl_synt"/>
    <property type="match status" value="1"/>
</dbReference>
<gene>
    <name evidence="7" type="ORF">HF882_15180</name>
</gene>
<organism evidence="7 8">
    <name type="scientific">Victivallis vadensis</name>
    <dbReference type="NCBI Taxonomy" id="172901"/>
    <lineage>
        <taxon>Bacteria</taxon>
        <taxon>Pseudomonadati</taxon>
        <taxon>Lentisphaerota</taxon>
        <taxon>Lentisphaeria</taxon>
        <taxon>Victivallales</taxon>
        <taxon>Victivallaceae</taxon>
        <taxon>Victivallis</taxon>
    </lineage>
</organism>
<dbReference type="CDD" id="cd00685">
    <property type="entry name" value="Trans_IPPS_HT"/>
    <property type="match status" value="1"/>
</dbReference>
<dbReference type="InterPro" id="IPR033749">
    <property type="entry name" value="Polyprenyl_synt_CS"/>
</dbReference>
<dbReference type="RefSeq" id="WP_168963215.1">
    <property type="nucleotide sequence ID" value="NZ_CAUBWW010000282.1"/>
</dbReference>
<evidence type="ECO:0000256" key="1">
    <source>
        <dbReference type="ARBA" id="ARBA00001946"/>
    </source>
</evidence>
<evidence type="ECO:0000313" key="7">
    <source>
        <dbReference type="EMBL" id="NMD87929.1"/>
    </source>
</evidence>
<name>A0A848B2Y6_9BACT</name>
<dbReference type="AlphaFoldDB" id="A0A848B2Y6"/>
<comment type="cofactor">
    <cofactor evidence="1">
        <name>Mg(2+)</name>
        <dbReference type="ChEBI" id="CHEBI:18420"/>
    </cofactor>
</comment>
<dbReference type="PANTHER" id="PTHR12001">
    <property type="entry name" value="GERANYLGERANYL PYROPHOSPHATE SYNTHASE"/>
    <property type="match status" value="1"/>
</dbReference>
<dbReference type="InterPro" id="IPR008949">
    <property type="entry name" value="Isoprenoid_synthase_dom_sf"/>
</dbReference>
<dbReference type="SFLD" id="SFLDG01017">
    <property type="entry name" value="Polyprenyl_Transferase_Like"/>
    <property type="match status" value="1"/>
</dbReference>
<dbReference type="EMBL" id="JABAEW010000033">
    <property type="protein sequence ID" value="NMD87929.1"/>
    <property type="molecule type" value="Genomic_DNA"/>
</dbReference>
<accession>A0A848B2Y6</accession>
<evidence type="ECO:0000256" key="2">
    <source>
        <dbReference type="ARBA" id="ARBA00006706"/>
    </source>
</evidence>
<comment type="similarity">
    <text evidence="2 6">Belongs to the FPP/GGPP synthase family.</text>
</comment>
<dbReference type="GO" id="GO:0046872">
    <property type="term" value="F:metal ion binding"/>
    <property type="evidence" value="ECO:0007669"/>
    <property type="project" value="UniProtKB-KW"/>
</dbReference>